<dbReference type="InterPro" id="IPR048666">
    <property type="entry name" value="RedAm-like_C"/>
</dbReference>
<dbReference type="GO" id="GO:0031491">
    <property type="term" value="F:nucleosome binding"/>
    <property type="evidence" value="ECO:0007669"/>
    <property type="project" value="TreeGrafter"/>
</dbReference>
<dbReference type="GO" id="GO:0003677">
    <property type="term" value="F:DNA binding"/>
    <property type="evidence" value="ECO:0007669"/>
    <property type="project" value="TreeGrafter"/>
</dbReference>
<proteinExistence type="predicted"/>
<gene>
    <name evidence="4" type="ORF">DF182_28145</name>
</gene>
<dbReference type="InterPro" id="IPR051265">
    <property type="entry name" value="HIBADH-related_NP60_sf"/>
</dbReference>
<evidence type="ECO:0000259" key="3">
    <source>
        <dbReference type="Pfam" id="PF21761"/>
    </source>
</evidence>
<dbReference type="GO" id="GO:0016491">
    <property type="term" value="F:oxidoreductase activity"/>
    <property type="evidence" value="ECO:0007669"/>
    <property type="project" value="UniProtKB-KW"/>
</dbReference>
<feature type="domain" description="NADPH-dependent reductive aminase-like C-terminal" evidence="3">
    <location>
        <begin position="170"/>
        <end position="293"/>
    </location>
</feature>
<dbReference type="GO" id="GO:0140673">
    <property type="term" value="P:transcription elongation-coupled chromatin remodeling"/>
    <property type="evidence" value="ECO:0007669"/>
    <property type="project" value="TreeGrafter"/>
</dbReference>
<reference evidence="4 5" key="1">
    <citation type="submission" date="2018-05" db="EMBL/GenBank/DDBJ databases">
        <title>Chitinophaga sp. K3CV102501T nov., isolated from isolated from a monsoon evergreen broad-leaved forest soil.</title>
        <authorList>
            <person name="Lv Y."/>
        </authorList>
    </citation>
    <scope>NUCLEOTIDE SEQUENCE [LARGE SCALE GENOMIC DNA]</scope>
    <source>
        <strain evidence="4 5">GDMCC 1.1325</strain>
    </source>
</reference>
<comment type="caution">
    <text evidence="4">The sequence shown here is derived from an EMBL/GenBank/DDBJ whole genome shotgun (WGS) entry which is preliminary data.</text>
</comment>
<evidence type="ECO:0000313" key="4">
    <source>
        <dbReference type="EMBL" id="RBL90337.1"/>
    </source>
</evidence>
<evidence type="ECO:0000313" key="5">
    <source>
        <dbReference type="Proteomes" id="UP000253410"/>
    </source>
</evidence>
<dbReference type="OrthoDB" id="9786703at2"/>
<organism evidence="4 5">
    <name type="scientific">Chitinophaga flava</name>
    <dbReference type="NCBI Taxonomy" id="2259036"/>
    <lineage>
        <taxon>Bacteria</taxon>
        <taxon>Pseudomonadati</taxon>
        <taxon>Bacteroidota</taxon>
        <taxon>Chitinophagia</taxon>
        <taxon>Chitinophagales</taxon>
        <taxon>Chitinophagaceae</taxon>
        <taxon>Chitinophaga</taxon>
    </lineage>
</organism>
<dbReference type="SUPFAM" id="SSF48179">
    <property type="entry name" value="6-phosphogluconate dehydrogenase C-terminal domain-like"/>
    <property type="match status" value="1"/>
</dbReference>
<evidence type="ECO:0000256" key="1">
    <source>
        <dbReference type="ARBA" id="ARBA00023002"/>
    </source>
</evidence>
<evidence type="ECO:0000259" key="2">
    <source>
        <dbReference type="Pfam" id="PF03446"/>
    </source>
</evidence>
<dbReference type="PIRSF" id="PIRSF000103">
    <property type="entry name" value="HIBADH"/>
    <property type="match status" value="1"/>
</dbReference>
<dbReference type="InterPro" id="IPR006115">
    <property type="entry name" value="6PGDH_NADP-bd"/>
</dbReference>
<dbReference type="Proteomes" id="UP000253410">
    <property type="component" value="Unassembled WGS sequence"/>
</dbReference>
<dbReference type="EMBL" id="QFFJ01000002">
    <property type="protein sequence ID" value="RBL90337.1"/>
    <property type="molecule type" value="Genomic_DNA"/>
</dbReference>
<keyword evidence="1" id="KW-0560">Oxidoreductase</keyword>
<dbReference type="Pfam" id="PF21761">
    <property type="entry name" value="RedAm-like_C"/>
    <property type="match status" value="1"/>
</dbReference>
<dbReference type="GO" id="GO:0050661">
    <property type="term" value="F:NADP binding"/>
    <property type="evidence" value="ECO:0007669"/>
    <property type="project" value="InterPro"/>
</dbReference>
<dbReference type="AlphaFoldDB" id="A0A365XVE1"/>
<feature type="domain" description="6-phosphogluconate dehydrogenase NADP-binding" evidence="2">
    <location>
        <begin position="8"/>
        <end position="165"/>
    </location>
</feature>
<dbReference type="PANTHER" id="PTHR43580">
    <property type="entry name" value="OXIDOREDUCTASE GLYR1-RELATED"/>
    <property type="match status" value="1"/>
</dbReference>
<accession>A0A365XVE1</accession>
<dbReference type="RefSeq" id="WP_113619086.1">
    <property type="nucleotide sequence ID" value="NZ_QFFJ01000002.1"/>
</dbReference>
<dbReference type="Gene3D" id="1.10.1040.10">
    <property type="entry name" value="N-(1-d-carboxylethyl)-l-norvaline Dehydrogenase, domain 2"/>
    <property type="match status" value="1"/>
</dbReference>
<dbReference type="InterPro" id="IPR015815">
    <property type="entry name" value="HIBADH-related"/>
</dbReference>
<sequence length="294" mass="30884">MQTKTTNKVTVIGLGMMGSTLAQLLLNSGHAVTIWNRSSNKAAALIEQGAVLAGSPQEAVAASPLVIICVMGYTATMDILNTPAVAAALAGKTVIQLSSTSPNEAQQTADWTIAQGAIYLDGAIQAAPSQMGRPDTPIFFSGDQQAYEEYNDILRVFGGGLTYLGTKASQASAVDLATLSYIYGSVLGFFHGARIMEAAGLSVDDYSTLVAGITPSFGDFLQHEGKMIHRNDFSISESPLSISIEAVGRILQQAREAGINDSFPQYANNVMQQGAAAGYAGEELAALIKVLRQQ</sequence>
<dbReference type="SUPFAM" id="SSF51735">
    <property type="entry name" value="NAD(P)-binding Rossmann-fold domains"/>
    <property type="match status" value="1"/>
</dbReference>
<dbReference type="InterPro" id="IPR036291">
    <property type="entry name" value="NAD(P)-bd_dom_sf"/>
</dbReference>
<dbReference type="GO" id="GO:0000785">
    <property type="term" value="C:chromatin"/>
    <property type="evidence" value="ECO:0007669"/>
    <property type="project" value="TreeGrafter"/>
</dbReference>
<dbReference type="PANTHER" id="PTHR43580:SF2">
    <property type="entry name" value="CYTOKINE-LIKE NUCLEAR FACTOR N-PAC"/>
    <property type="match status" value="1"/>
</dbReference>
<dbReference type="Pfam" id="PF03446">
    <property type="entry name" value="NAD_binding_2"/>
    <property type="match status" value="1"/>
</dbReference>
<dbReference type="Gene3D" id="3.40.50.720">
    <property type="entry name" value="NAD(P)-binding Rossmann-like Domain"/>
    <property type="match status" value="1"/>
</dbReference>
<keyword evidence="5" id="KW-1185">Reference proteome</keyword>
<dbReference type="InterPro" id="IPR008927">
    <property type="entry name" value="6-PGluconate_DH-like_C_sf"/>
</dbReference>
<dbReference type="InterPro" id="IPR013328">
    <property type="entry name" value="6PGD_dom2"/>
</dbReference>
<protein>
    <submittedName>
        <fullName evidence="4">3-hydroxyisobutyrate dehydrogenase</fullName>
    </submittedName>
</protein>
<name>A0A365XVE1_9BACT</name>